<evidence type="ECO:0000256" key="3">
    <source>
        <dbReference type="ARBA" id="ARBA00022449"/>
    </source>
</evidence>
<evidence type="ECO:0000256" key="8">
    <source>
        <dbReference type="ARBA" id="ARBA00023136"/>
    </source>
</evidence>
<dbReference type="GO" id="GO:0006814">
    <property type="term" value="P:sodium ion transport"/>
    <property type="evidence" value="ECO:0007669"/>
    <property type="project" value="UniProtKB-KW"/>
</dbReference>
<dbReference type="InterPro" id="IPR006153">
    <property type="entry name" value="Cation/H_exchanger_TM"/>
</dbReference>
<organism evidence="13 14">
    <name type="scientific">Zymoseptoria tritici ST99CH_1A5</name>
    <dbReference type="NCBI Taxonomy" id="1276529"/>
    <lineage>
        <taxon>Eukaryota</taxon>
        <taxon>Fungi</taxon>
        <taxon>Dikarya</taxon>
        <taxon>Ascomycota</taxon>
        <taxon>Pezizomycotina</taxon>
        <taxon>Dothideomycetes</taxon>
        <taxon>Dothideomycetidae</taxon>
        <taxon>Mycosphaerellales</taxon>
        <taxon>Mycosphaerellaceae</taxon>
        <taxon>Zymoseptoria</taxon>
    </lineage>
</organism>
<dbReference type="GO" id="GO:1902600">
    <property type="term" value="P:proton transmembrane transport"/>
    <property type="evidence" value="ECO:0007669"/>
    <property type="project" value="InterPro"/>
</dbReference>
<reference evidence="13 14" key="1">
    <citation type="submission" date="2016-10" db="EMBL/GenBank/DDBJ databases">
        <authorList>
            <person name="Varghese N."/>
        </authorList>
    </citation>
    <scope>NUCLEOTIDE SEQUENCE [LARGE SCALE GENOMIC DNA]</scope>
</reference>
<evidence type="ECO:0000256" key="2">
    <source>
        <dbReference type="ARBA" id="ARBA00022448"/>
    </source>
</evidence>
<gene>
    <name evidence="13" type="ORF">ZT1A5_G762</name>
</gene>
<dbReference type="Proteomes" id="UP000215453">
    <property type="component" value="Chromosome 1"/>
</dbReference>
<feature type="transmembrane region" description="Helical" evidence="11">
    <location>
        <begin position="28"/>
        <end position="44"/>
    </location>
</feature>
<feature type="transmembrane region" description="Helical" evidence="11">
    <location>
        <begin position="251"/>
        <end position="276"/>
    </location>
</feature>
<keyword evidence="6" id="KW-0915">Sodium</keyword>
<dbReference type="GO" id="GO:0016020">
    <property type="term" value="C:membrane"/>
    <property type="evidence" value="ECO:0007669"/>
    <property type="project" value="UniProtKB-SubCell"/>
</dbReference>
<sequence length="626" mass="66584">MSIFNKTSLFPQLLTMAAAALPYHEPGIVTILILSSFLILSNVVNWIFDRLLFCGLIGQIAIGVAWGTPGGNWLSLEIQDAIVQFGYLGLIVLVYEGGLQTDLNTLRSNLFLASLVAIIGIGTPMALSFTLQGFMNITPVQAFAAGAALCSTSLGTTFTILATSGLNQSRLGVVLSSAAMMDDVVGLVMSGIIANLGQSSDNFSAIIVIRPVFVSIAFAVLLPVICAFIVKPLTKVCYKLITKRRDSKLHTTLTTEGAAFCLHVAVLTALITGAIYAGTSGLFAAYLAGASISWWDALCTELRDSNSRSTVIRNEAADSCSQETSSALKEAATRSLESQQASPPLAARPASSSQTSPSTTSPPPTSHAHLHGTAIFTKHISPALHSILQPFFFASIGFSIPISQMFTPSILWRGIVYSILMVLAKLFCGLCLIRFSGPVIPTHTLKNFFLPSSRHLPWPLLRTTEKKEVVKKNDATTDAATTTTTQTTPSPATRDPKQGKKKSSPGNRIPKPMSLYPATMLGFAMVARGEIGFLISAIAESKGVFGDVRGEGNGSSELFLVVTWAILLCTLLGPIVVGTMVKRMKKLQAAEREKRTGREDPLGIWGVLPRGSAAGEGGDEATARTS</sequence>
<feature type="transmembrane region" description="Helical" evidence="11">
    <location>
        <begin position="140"/>
        <end position="161"/>
    </location>
</feature>
<keyword evidence="4 11" id="KW-0812">Transmembrane</keyword>
<feature type="transmembrane region" description="Helical" evidence="11">
    <location>
        <begin position="110"/>
        <end position="134"/>
    </location>
</feature>
<evidence type="ECO:0000256" key="1">
    <source>
        <dbReference type="ARBA" id="ARBA00004141"/>
    </source>
</evidence>
<feature type="compositionally biased region" description="Low complexity" evidence="10">
    <location>
        <begin position="476"/>
        <end position="493"/>
    </location>
</feature>
<accession>A0A1Y6L4H2</accession>
<evidence type="ECO:0000259" key="12">
    <source>
        <dbReference type="Pfam" id="PF00999"/>
    </source>
</evidence>
<keyword evidence="2" id="KW-0813">Transport</keyword>
<evidence type="ECO:0000256" key="4">
    <source>
        <dbReference type="ARBA" id="ARBA00022692"/>
    </source>
</evidence>
<evidence type="ECO:0000256" key="5">
    <source>
        <dbReference type="ARBA" id="ARBA00022989"/>
    </source>
</evidence>
<keyword evidence="7" id="KW-0406">Ion transport</keyword>
<name>A0A1Y6L4H2_ZYMTR</name>
<dbReference type="GO" id="GO:0015297">
    <property type="term" value="F:antiporter activity"/>
    <property type="evidence" value="ECO:0007669"/>
    <property type="project" value="UniProtKB-KW"/>
</dbReference>
<feature type="transmembrane region" description="Helical" evidence="11">
    <location>
        <begin position="515"/>
        <end position="538"/>
    </location>
</feature>
<feature type="region of interest" description="Disordered" evidence="10">
    <location>
        <begin position="338"/>
        <end position="367"/>
    </location>
</feature>
<evidence type="ECO:0000256" key="6">
    <source>
        <dbReference type="ARBA" id="ARBA00023053"/>
    </source>
</evidence>
<evidence type="ECO:0000313" key="14">
    <source>
        <dbReference type="Proteomes" id="UP000215453"/>
    </source>
</evidence>
<evidence type="ECO:0000256" key="9">
    <source>
        <dbReference type="ARBA" id="ARBA00023201"/>
    </source>
</evidence>
<dbReference type="PANTHER" id="PTHR43562:SF3">
    <property type="entry name" value="SODIUM ION_PROTON EXCHANGER (EUROFUNG)"/>
    <property type="match status" value="1"/>
</dbReference>
<evidence type="ECO:0000256" key="10">
    <source>
        <dbReference type="SAM" id="MobiDB-lite"/>
    </source>
</evidence>
<feature type="region of interest" description="Disordered" evidence="10">
    <location>
        <begin position="606"/>
        <end position="626"/>
    </location>
</feature>
<dbReference type="Gene3D" id="1.20.1530.20">
    <property type="match status" value="3"/>
</dbReference>
<feature type="transmembrane region" description="Helical" evidence="11">
    <location>
        <begin position="173"/>
        <end position="197"/>
    </location>
</feature>
<keyword evidence="9" id="KW-0739">Sodium transport</keyword>
<keyword evidence="3" id="KW-0050">Antiport</keyword>
<dbReference type="InterPro" id="IPR038770">
    <property type="entry name" value="Na+/solute_symporter_sf"/>
</dbReference>
<feature type="transmembrane region" description="Helical" evidence="11">
    <location>
        <begin position="81"/>
        <end position="98"/>
    </location>
</feature>
<feature type="transmembrane region" description="Helical" evidence="11">
    <location>
        <begin position="558"/>
        <end position="577"/>
    </location>
</feature>
<evidence type="ECO:0000256" key="7">
    <source>
        <dbReference type="ARBA" id="ARBA00023065"/>
    </source>
</evidence>
<dbReference type="EMBL" id="LT882676">
    <property type="protein sequence ID" value="SMY19327.1"/>
    <property type="molecule type" value="Genomic_DNA"/>
</dbReference>
<keyword evidence="5 11" id="KW-1133">Transmembrane helix</keyword>
<feature type="transmembrane region" description="Helical" evidence="11">
    <location>
        <begin position="51"/>
        <end position="69"/>
    </location>
</feature>
<evidence type="ECO:0000256" key="11">
    <source>
        <dbReference type="SAM" id="Phobius"/>
    </source>
</evidence>
<protein>
    <recommendedName>
        <fullName evidence="12">Cation/H+ exchanger transmembrane domain-containing protein</fullName>
    </recommendedName>
</protein>
<evidence type="ECO:0000313" key="13">
    <source>
        <dbReference type="EMBL" id="SMY19327.1"/>
    </source>
</evidence>
<feature type="compositionally biased region" description="Low complexity" evidence="10">
    <location>
        <begin position="338"/>
        <end position="359"/>
    </location>
</feature>
<feature type="region of interest" description="Disordered" evidence="10">
    <location>
        <begin position="469"/>
        <end position="511"/>
    </location>
</feature>
<comment type="subcellular location">
    <subcellularLocation>
        <location evidence="1">Membrane</location>
        <topology evidence="1">Multi-pass membrane protein</topology>
    </subcellularLocation>
</comment>
<dbReference type="AlphaFoldDB" id="A0A1Y6L4H2"/>
<feature type="transmembrane region" description="Helical" evidence="11">
    <location>
        <begin position="410"/>
        <end position="433"/>
    </location>
</feature>
<feature type="transmembrane region" description="Helical" evidence="11">
    <location>
        <begin position="282"/>
        <end position="299"/>
    </location>
</feature>
<feature type="domain" description="Cation/H+ exchanger transmembrane" evidence="12">
    <location>
        <begin position="44"/>
        <end position="293"/>
    </location>
</feature>
<feature type="transmembrane region" description="Helical" evidence="11">
    <location>
        <begin position="203"/>
        <end position="230"/>
    </location>
</feature>
<feature type="transmembrane region" description="Helical" evidence="11">
    <location>
        <begin position="387"/>
        <end position="404"/>
    </location>
</feature>
<dbReference type="Pfam" id="PF00999">
    <property type="entry name" value="Na_H_Exchanger"/>
    <property type="match status" value="1"/>
</dbReference>
<proteinExistence type="predicted"/>
<keyword evidence="8 11" id="KW-0472">Membrane</keyword>
<dbReference type="PANTHER" id="PTHR43562">
    <property type="entry name" value="NAPA-TYPE SODIUM/HYDROGEN ANTIPORTER"/>
    <property type="match status" value="1"/>
</dbReference>